<accession>A0AAU9TAL0</accession>
<dbReference type="PANTHER" id="PTHR47984">
    <property type="entry name" value="OS01G0323000 PROTEIN"/>
    <property type="match status" value="1"/>
</dbReference>
<evidence type="ECO:0000256" key="3">
    <source>
        <dbReference type="ARBA" id="ARBA00022527"/>
    </source>
</evidence>
<feature type="binding site" evidence="14">
    <location>
        <position position="92"/>
    </location>
    <ligand>
        <name>ATP</name>
        <dbReference type="ChEBI" id="CHEBI:30616"/>
    </ligand>
</feature>
<reference evidence="16 17" key="1">
    <citation type="submission" date="2022-03" db="EMBL/GenBank/DDBJ databases">
        <authorList>
            <person name="Nunn A."/>
            <person name="Chopra R."/>
            <person name="Nunn A."/>
            <person name="Contreras Garrido A."/>
        </authorList>
    </citation>
    <scope>NUCLEOTIDE SEQUENCE [LARGE SCALE GENOMIC DNA]</scope>
</reference>
<keyword evidence="5" id="KW-0808">Transferase</keyword>
<evidence type="ECO:0000256" key="13">
    <source>
        <dbReference type="ARBA" id="ARBA00048679"/>
    </source>
</evidence>
<dbReference type="InterPro" id="IPR000719">
    <property type="entry name" value="Prot_kinase_dom"/>
</dbReference>
<evidence type="ECO:0000313" key="17">
    <source>
        <dbReference type="Proteomes" id="UP000836841"/>
    </source>
</evidence>
<keyword evidence="17" id="KW-1185">Reference proteome</keyword>
<proteinExistence type="predicted"/>
<evidence type="ECO:0000256" key="1">
    <source>
        <dbReference type="ARBA" id="ARBA00004167"/>
    </source>
</evidence>
<dbReference type="InterPro" id="IPR052232">
    <property type="entry name" value="RLK_Ser/Thr-Kinase"/>
</dbReference>
<evidence type="ECO:0000256" key="11">
    <source>
        <dbReference type="ARBA" id="ARBA00023136"/>
    </source>
</evidence>
<dbReference type="EMBL" id="CAJVSB020000888">
    <property type="protein sequence ID" value="CAH2080353.1"/>
    <property type="molecule type" value="Genomic_DNA"/>
</dbReference>
<protein>
    <recommendedName>
        <fullName evidence="2">non-specific serine/threonine protein kinase</fullName>
        <ecNumber evidence="2">2.7.11.1</ecNumber>
    </recommendedName>
</protein>
<dbReference type="Pfam" id="PF07714">
    <property type="entry name" value="PK_Tyr_Ser-Thr"/>
    <property type="match status" value="1"/>
</dbReference>
<dbReference type="PROSITE" id="PS00107">
    <property type="entry name" value="PROTEIN_KINASE_ATP"/>
    <property type="match status" value="1"/>
</dbReference>
<dbReference type="SUPFAM" id="SSF56112">
    <property type="entry name" value="Protein kinase-like (PK-like)"/>
    <property type="match status" value="1"/>
</dbReference>
<dbReference type="GO" id="GO:0005524">
    <property type="term" value="F:ATP binding"/>
    <property type="evidence" value="ECO:0007669"/>
    <property type="project" value="UniProtKB-UniRule"/>
</dbReference>
<keyword evidence="11" id="KW-0472">Membrane</keyword>
<keyword evidence="7 14" id="KW-0547">Nucleotide-binding</keyword>
<evidence type="ECO:0000256" key="7">
    <source>
        <dbReference type="ARBA" id="ARBA00022741"/>
    </source>
</evidence>
<keyword evidence="3" id="KW-0723">Serine/threonine-protein kinase</keyword>
<evidence type="ECO:0000256" key="8">
    <source>
        <dbReference type="ARBA" id="ARBA00022777"/>
    </source>
</evidence>
<organism evidence="16 17">
    <name type="scientific">Thlaspi arvense</name>
    <name type="common">Field penny-cress</name>
    <dbReference type="NCBI Taxonomy" id="13288"/>
    <lineage>
        <taxon>Eukaryota</taxon>
        <taxon>Viridiplantae</taxon>
        <taxon>Streptophyta</taxon>
        <taxon>Embryophyta</taxon>
        <taxon>Tracheophyta</taxon>
        <taxon>Spermatophyta</taxon>
        <taxon>Magnoliopsida</taxon>
        <taxon>eudicotyledons</taxon>
        <taxon>Gunneridae</taxon>
        <taxon>Pentapetalae</taxon>
        <taxon>rosids</taxon>
        <taxon>malvids</taxon>
        <taxon>Brassicales</taxon>
        <taxon>Brassicaceae</taxon>
        <taxon>Thlaspideae</taxon>
        <taxon>Thlaspi</taxon>
    </lineage>
</organism>
<dbReference type="Proteomes" id="UP000836841">
    <property type="component" value="Unassembled WGS sequence"/>
</dbReference>
<dbReference type="PANTHER" id="PTHR47984:SF22">
    <property type="entry name" value="OS03G0125600 PROTEIN"/>
    <property type="match status" value="1"/>
</dbReference>
<dbReference type="InterPro" id="IPR017441">
    <property type="entry name" value="Protein_kinase_ATP_BS"/>
</dbReference>
<evidence type="ECO:0000256" key="2">
    <source>
        <dbReference type="ARBA" id="ARBA00012513"/>
    </source>
</evidence>
<keyword evidence="10" id="KW-1133">Transmembrane helix</keyword>
<dbReference type="PROSITE" id="PS50011">
    <property type="entry name" value="PROTEIN_KINASE_DOM"/>
    <property type="match status" value="1"/>
</dbReference>
<feature type="domain" description="Protein kinase" evidence="15">
    <location>
        <begin position="63"/>
        <end position="314"/>
    </location>
</feature>
<evidence type="ECO:0000313" key="16">
    <source>
        <dbReference type="EMBL" id="CAH2080353.1"/>
    </source>
</evidence>
<name>A0AAU9TAL0_THLAR</name>
<evidence type="ECO:0000256" key="14">
    <source>
        <dbReference type="PROSITE-ProRule" id="PRU10141"/>
    </source>
</evidence>
<dbReference type="EC" id="2.7.11.1" evidence="2"/>
<dbReference type="GO" id="GO:0016020">
    <property type="term" value="C:membrane"/>
    <property type="evidence" value="ECO:0007669"/>
    <property type="project" value="UniProtKB-SubCell"/>
</dbReference>
<evidence type="ECO:0000256" key="12">
    <source>
        <dbReference type="ARBA" id="ARBA00047899"/>
    </source>
</evidence>
<evidence type="ECO:0000256" key="6">
    <source>
        <dbReference type="ARBA" id="ARBA00022692"/>
    </source>
</evidence>
<keyword evidence="6" id="KW-0812">Transmembrane</keyword>
<evidence type="ECO:0000256" key="4">
    <source>
        <dbReference type="ARBA" id="ARBA00022553"/>
    </source>
</evidence>
<keyword evidence="9 14" id="KW-0067">ATP-binding</keyword>
<dbReference type="Gene3D" id="1.10.510.10">
    <property type="entry name" value="Transferase(Phosphotransferase) domain 1"/>
    <property type="match status" value="1"/>
</dbReference>
<comment type="caution">
    <text evidence="16">The sequence shown here is derived from an EMBL/GenBank/DDBJ whole genome shotgun (WGS) entry which is preliminary data.</text>
</comment>
<dbReference type="AlphaFoldDB" id="A0AAU9TAL0"/>
<evidence type="ECO:0000256" key="5">
    <source>
        <dbReference type="ARBA" id="ARBA00022679"/>
    </source>
</evidence>
<evidence type="ECO:0000256" key="10">
    <source>
        <dbReference type="ARBA" id="ARBA00022989"/>
    </source>
</evidence>
<keyword evidence="8" id="KW-0418">Kinase</keyword>
<dbReference type="InterPro" id="IPR001245">
    <property type="entry name" value="Ser-Thr/Tyr_kinase_cat_dom"/>
</dbReference>
<dbReference type="GO" id="GO:0004674">
    <property type="term" value="F:protein serine/threonine kinase activity"/>
    <property type="evidence" value="ECO:0007669"/>
    <property type="project" value="UniProtKB-KW"/>
</dbReference>
<evidence type="ECO:0000259" key="15">
    <source>
        <dbReference type="PROSITE" id="PS50011"/>
    </source>
</evidence>
<gene>
    <name evidence="16" type="ORF">TAV2_LOCUS26095</name>
</gene>
<dbReference type="Gene3D" id="3.30.200.20">
    <property type="entry name" value="Phosphorylase Kinase, domain 1"/>
    <property type="match status" value="1"/>
</dbReference>
<comment type="catalytic activity">
    <reaction evidence="13">
        <text>L-seryl-[protein] + ATP = O-phospho-L-seryl-[protein] + ADP + H(+)</text>
        <dbReference type="Rhea" id="RHEA:17989"/>
        <dbReference type="Rhea" id="RHEA-COMP:9863"/>
        <dbReference type="Rhea" id="RHEA-COMP:11604"/>
        <dbReference type="ChEBI" id="CHEBI:15378"/>
        <dbReference type="ChEBI" id="CHEBI:29999"/>
        <dbReference type="ChEBI" id="CHEBI:30616"/>
        <dbReference type="ChEBI" id="CHEBI:83421"/>
        <dbReference type="ChEBI" id="CHEBI:456216"/>
        <dbReference type="EC" id="2.7.11.1"/>
    </reaction>
</comment>
<comment type="catalytic activity">
    <reaction evidence="12">
        <text>L-threonyl-[protein] + ATP = O-phospho-L-threonyl-[protein] + ADP + H(+)</text>
        <dbReference type="Rhea" id="RHEA:46608"/>
        <dbReference type="Rhea" id="RHEA-COMP:11060"/>
        <dbReference type="Rhea" id="RHEA-COMP:11605"/>
        <dbReference type="ChEBI" id="CHEBI:15378"/>
        <dbReference type="ChEBI" id="CHEBI:30013"/>
        <dbReference type="ChEBI" id="CHEBI:30616"/>
        <dbReference type="ChEBI" id="CHEBI:61977"/>
        <dbReference type="ChEBI" id="CHEBI:456216"/>
        <dbReference type="EC" id="2.7.11.1"/>
    </reaction>
</comment>
<keyword evidence="4" id="KW-0597">Phosphoprotein</keyword>
<dbReference type="InterPro" id="IPR011009">
    <property type="entry name" value="Kinase-like_dom_sf"/>
</dbReference>
<comment type="subcellular location">
    <subcellularLocation>
        <location evidence="1">Membrane</location>
        <topology evidence="1">Single-pass membrane protein</topology>
    </subcellularLocation>
</comment>
<sequence length="359" mass="40782">MDRRLLSRTGSDMEMGIWTPERPALFAGQWSVREGEVKSDWREGMQWKQGYSMRKIEAATNWFADENMIGSGDHGIVYRGVMFDGSRVAVKKLLCGSGNGEEFLAQVEAVGGARHRNLVNLLGCCVDGASRILVYEYVDKGNLYDWLHGPFLFHRCPHQTWHVFICCSLAYLHEDIEPIMIHGRVKSSNVLLDHQWNPKVSDLGVAQVLGSEWTQVKTSSFGMFGYTAPEYAHTGKLDEKTDVYSFGVSLLDWLKSMVSRQHLDCVLDPRVPDPPSMKELKRAVLIALRCVDPDTENRPRMGEVIQMFEPRDLLLSGVRRNCFFRLTNINFCAKLGEKDVARVDREETADIKAVLFICK</sequence>
<evidence type="ECO:0000256" key="9">
    <source>
        <dbReference type="ARBA" id="ARBA00022840"/>
    </source>
</evidence>